<sequence length="206" mass="22765">MVDRRAVLKSLALAACPALLTRPISAAAQSQAWTMRLVNAALDQVGVTLIYDPAYVRLDYPGGDVPAERGVCTDVVVRAYRKAFNVDLQRLVNEDMHAAFSAYPTIWGRKRPDRNIDHRRVPNLETFFRRKGAALEVADDPAAYRPGDLVTQRLPGNLPHIAIVTGRMTPDGQRPLVVHNIGAGAKVEDRLFAFRVVGHFRFAPTA</sequence>
<gene>
    <name evidence="2" type="ORF">L4923_26830</name>
</gene>
<reference evidence="2 3" key="1">
    <citation type="submission" date="2022-02" db="EMBL/GenBank/DDBJ databases">
        <title>Draft genome sequence of Mezorhizobium retamae strain IRAMC:0171 isolated from Retama raetam nodules.</title>
        <authorList>
            <person name="Bengaied R."/>
            <person name="Sbissi I."/>
            <person name="Huber K."/>
            <person name="Ghodbane F."/>
            <person name="Nouioui I."/>
            <person name="Tarhouni M."/>
            <person name="Gtari M."/>
        </authorList>
    </citation>
    <scope>NUCLEOTIDE SEQUENCE [LARGE SCALE GENOMIC DNA]</scope>
    <source>
        <strain evidence="2 3">IRAMC:0171</strain>
    </source>
</reference>
<feature type="chain" id="PRO_5045994898" evidence="1">
    <location>
        <begin position="27"/>
        <end position="206"/>
    </location>
</feature>
<dbReference type="InterPro" id="IPR006311">
    <property type="entry name" value="TAT_signal"/>
</dbReference>
<evidence type="ECO:0000313" key="2">
    <source>
        <dbReference type="EMBL" id="MCG7508658.1"/>
    </source>
</evidence>
<accession>A0ABS9QMJ1</accession>
<organism evidence="2 3">
    <name type="scientific">Mesorhizobium retamae</name>
    <dbReference type="NCBI Taxonomy" id="2912854"/>
    <lineage>
        <taxon>Bacteria</taxon>
        <taxon>Pseudomonadati</taxon>
        <taxon>Pseudomonadota</taxon>
        <taxon>Alphaproteobacteria</taxon>
        <taxon>Hyphomicrobiales</taxon>
        <taxon>Phyllobacteriaceae</taxon>
        <taxon>Mesorhizobium</taxon>
    </lineage>
</organism>
<keyword evidence="3" id="KW-1185">Reference proteome</keyword>
<protein>
    <submittedName>
        <fullName evidence="2">DUF1287 domain-containing protein</fullName>
    </submittedName>
</protein>
<dbReference type="PROSITE" id="PS51318">
    <property type="entry name" value="TAT"/>
    <property type="match status" value="1"/>
</dbReference>
<keyword evidence="1" id="KW-0732">Signal</keyword>
<name>A0ABS9QMJ1_9HYPH</name>
<dbReference type="EMBL" id="JAKREW010000049">
    <property type="protein sequence ID" value="MCG7508658.1"/>
    <property type="molecule type" value="Genomic_DNA"/>
</dbReference>
<dbReference type="Proteomes" id="UP001201701">
    <property type="component" value="Unassembled WGS sequence"/>
</dbReference>
<dbReference type="PIRSF" id="PIRSF011444">
    <property type="entry name" value="DUF1287"/>
    <property type="match status" value="1"/>
</dbReference>
<evidence type="ECO:0000256" key="1">
    <source>
        <dbReference type="SAM" id="SignalP"/>
    </source>
</evidence>
<proteinExistence type="predicted"/>
<comment type="caution">
    <text evidence="2">The sequence shown here is derived from an EMBL/GenBank/DDBJ whole genome shotgun (WGS) entry which is preliminary data.</text>
</comment>
<dbReference type="RefSeq" id="WP_239370167.1">
    <property type="nucleotide sequence ID" value="NZ_JAKREW010000049.1"/>
</dbReference>
<dbReference type="InterPro" id="IPR009706">
    <property type="entry name" value="DUF1287"/>
</dbReference>
<evidence type="ECO:0000313" key="3">
    <source>
        <dbReference type="Proteomes" id="UP001201701"/>
    </source>
</evidence>
<feature type="signal peptide" evidence="1">
    <location>
        <begin position="1"/>
        <end position="26"/>
    </location>
</feature>
<dbReference type="Pfam" id="PF06940">
    <property type="entry name" value="DUF1287"/>
    <property type="match status" value="1"/>
</dbReference>